<organism evidence="2 3">
    <name type="scientific">Hoeflea poritis</name>
    <dbReference type="NCBI Taxonomy" id="2993659"/>
    <lineage>
        <taxon>Bacteria</taxon>
        <taxon>Pseudomonadati</taxon>
        <taxon>Pseudomonadota</taxon>
        <taxon>Alphaproteobacteria</taxon>
        <taxon>Hyphomicrobiales</taxon>
        <taxon>Rhizobiaceae</taxon>
        <taxon>Hoeflea</taxon>
    </lineage>
</organism>
<proteinExistence type="predicted"/>
<reference evidence="2" key="1">
    <citation type="submission" date="2022-11" db="EMBL/GenBank/DDBJ databases">
        <title>Hoeflea poritis sp. nov., isolated from scleractinian coral Porites lutea.</title>
        <authorList>
            <person name="Zhang G."/>
            <person name="Wei Q."/>
            <person name="Cai L."/>
        </authorList>
    </citation>
    <scope>NUCLEOTIDE SEQUENCE</scope>
    <source>
        <strain evidence="2">E7-10</strain>
    </source>
</reference>
<keyword evidence="1" id="KW-0732">Signal</keyword>
<dbReference type="Proteomes" id="UP001148313">
    <property type="component" value="Unassembled WGS sequence"/>
</dbReference>
<gene>
    <name evidence="2" type="ORF">OOZ53_05715</name>
</gene>
<name>A0ABT4VJG5_9HYPH</name>
<feature type="signal peptide" evidence="1">
    <location>
        <begin position="1"/>
        <end position="25"/>
    </location>
</feature>
<evidence type="ECO:0000256" key="1">
    <source>
        <dbReference type="SAM" id="SignalP"/>
    </source>
</evidence>
<evidence type="ECO:0000313" key="3">
    <source>
        <dbReference type="Proteomes" id="UP001148313"/>
    </source>
</evidence>
<comment type="caution">
    <text evidence="2">The sequence shown here is derived from an EMBL/GenBank/DDBJ whole genome shotgun (WGS) entry which is preliminary data.</text>
</comment>
<evidence type="ECO:0000313" key="2">
    <source>
        <dbReference type="EMBL" id="MDA4844836.1"/>
    </source>
</evidence>
<keyword evidence="3" id="KW-1185">Reference proteome</keyword>
<accession>A0ABT4VJG5</accession>
<sequence>MRQIVLPTTISALCLCTGAATPAHAGPKYDRKIEQAAITIVAGKLGMIRGTHKIGEPHYLYPPIHARSAEDGTLEPAPLPDAGVFAIDFDGFAER</sequence>
<protein>
    <submittedName>
        <fullName evidence="2">Uncharacterized protein</fullName>
    </submittedName>
</protein>
<dbReference type="RefSeq" id="WP_271088376.1">
    <property type="nucleotide sequence ID" value="NZ_JAPJZH010000003.1"/>
</dbReference>
<dbReference type="EMBL" id="JAPJZH010000003">
    <property type="protein sequence ID" value="MDA4844836.1"/>
    <property type="molecule type" value="Genomic_DNA"/>
</dbReference>
<feature type="chain" id="PRO_5045721837" evidence="1">
    <location>
        <begin position="26"/>
        <end position="95"/>
    </location>
</feature>